<sequence length="310" mass="34111">MVGTPQYLAPEVVMQTKQKQGYENVVDSWSVGIIVYSMLTKALPFDEDAELPVEQRIRARFTQPVDTALLINSGISDLAIDFIMSLLAKDPTKRMTMIEALEHEWLAGPSSQHSESQRYVLGGDSKWSIESFDDSNDDNVDDVGQWSRPMTVSGTNHESAVEYCSEESFSQPMGNLHLDTPILNPKRYDIDVTKHPADDTSLLSPPSPPLTADLADKAAQQTGFESLPTPDTLQPDGEPFSFGTLSPAPTPARDPDVIGRRPTPVLPSNDLNGDSKKRGRAKAAVISEQPIPTRRSPRNATRPRKSMRLA</sequence>
<dbReference type="EMBL" id="JBCAWK010000013">
    <property type="protein sequence ID" value="KAK8844646.1"/>
    <property type="molecule type" value="Genomic_DNA"/>
</dbReference>
<gene>
    <name evidence="8" type="ORF">IAR55_006493</name>
</gene>
<dbReference type="Proteomes" id="UP001388673">
    <property type="component" value="Unassembled WGS sequence"/>
</dbReference>
<dbReference type="Gene3D" id="1.10.510.10">
    <property type="entry name" value="Transferase(Phosphotransferase) domain 1"/>
    <property type="match status" value="1"/>
</dbReference>
<evidence type="ECO:0000256" key="3">
    <source>
        <dbReference type="ARBA" id="ARBA00022741"/>
    </source>
</evidence>
<keyword evidence="4" id="KW-0418">Kinase</keyword>
<evidence type="ECO:0000256" key="4">
    <source>
        <dbReference type="ARBA" id="ARBA00022777"/>
    </source>
</evidence>
<dbReference type="GO" id="GO:0005524">
    <property type="term" value="F:ATP binding"/>
    <property type="evidence" value="ECO:0007669"/>
    <property type="project" value="UniProtKB-KW"/>
</dbReference>
<evidence type="ECO:0000256" key="2">
    <source>
        <dbReference type="ARBA" id="ARBA00022679"/>
    </source>
</evidence>
<reference evidence="8 9" key="1">
    <citation type="journal article" date="2024" name="bioRxiv">
        <title>Comparative genomics of Cryptococcus and Kwoniella reveals pathogenesis evolution and contrasting karyotype dynamics via intercentromeric recombination or chromosome fusion.</title>
        <authorList>
            <person name="Coelho M.A."/>
            <person name="David-Palma M."/>
            <person name="Shea T."/>
            <person name="Bowers K."/>
            <person name="McGinley-Smith S."/>
            <person name="Mohammad A.W."/>
            <person name="Gnirke A."/>
            <person name="Yurkov A.M."/>
            <person name="Nowrousian M."/>
            <person name="Sun S."/>
            <person name="Cuomo C.A."/>
            <person name="Heitman J."/>
        </authorList>
    </citation>
    <scope>NUCLEOTIDE SEQUENCE [LARGE SCALE GENOMIC DNA]</scope>
    <source>
        <strain evidence="8 9">CBS 13917</strain>
    </source>
</reference>
<evidence type="ECO:0000256" key="5">
    <source>
        <dbReference type="ARBA" id="ARBA00022840"/>
    </source>
</evidence>
<accession>A0AAW0YTD0</accession>
<dbReference type="InterPro" id="IPR030616">
    <property type="entry name" value="Aur-like"/>
</dbReference>
<organism evidence="8 9">
    <name type="scientific">Kwoniella newhampshirensis</name>
    <dbReference type="NCBI Taxonomy" id="1651941"/>
    <lineage>
        <taxon>Eukaryota</taxon>
        <taxon>Fungi</taxon>
        <taxon>Dikarya</taxon>
        <taxon>Basidiomycota</taxon>
        <taxon>Agaricomycotina</taxon>
        <taxon>Tremellomycetes</taxon>
        <taxon>Tremellales</taxon>
        <taxon>Cryptococcaceae</taxon>
        <taxon>Kwoniella</taxon>
    </lineage>
</organism>
<dbReference type="KEGG" id="kne:92183751"/>
<feature type="domain" description="Protein kinase" evidence="7">
    <location>
        <begin position="1"/>
        <end position="106"/>
    </location>
</feature>
<protein>
    <recommendedName>
        <fullName evidence="7">Protein kinase domain-containing protein</fullName>
    </recommendedName>
</protein>
<dbReference type="InterPro" id="IPR011009">
    <property type="entry name" value="Kinase-like_dom_sf"/>
</dbReference>
<keyword evidence="2" id="KW-0808">Transferase</keyword>
<proteinExistence type="predicted"/>
<evidence type="ECO:0000256" key="6">
    <source>
        <dbReference type="SAM" id="MobiDB-lite"/>
    </source>
</evidence>
<dbReference type="GeneID" id="92183751"/>
<dbReference type="Pfam" id="PF00069">
    <property type="entry name" value="Pkinase"/>
    <property type="match status" value="1"/>
</dbReference>
<dbReference type="SUPFAM" id="SSF56112">
    <property type="entry name" value="Protein kinase-like (PK-like)"/>
    <property type="match status" value="1"/>
</dbReference>
<comment type="caution">
    <text evidence="8">The sequence shown here is derived from an EMBL/GenBank/DDBJ whole genome shotgun (WGS) entry which is preliminary data.</text>
</comment>
<dbReference type="InterPro" id="IPR000719">
    <property type="entry name" value="Prot_kinase_dom"/>
</dbReference>
<dbReference type="AlphaFoldDB" id="A0AAW0YTD0"/>
<keyword evidence="3" id="KW-0547">Nucleotide-binding</keyword>
<evidence type="ECO:0000313" key="9">
    <source>
        <dbReference type="Proteomes" id="UP001388673"/>
    </source>
</evidence>
<feature type="region of interest" description="Disordered" evidence="6">
    <location>
        <begin position="224"/>
        <end position="310"/>
    </location>
</feature>
<keyword evidence="5" id="KW-0067">ATP-binding</keyword>
<keyword evidence="1" id="KW-0723">Serine/threonine-protein kinase</keyword>
<evidence type="ECO:0000259" key="7">
    <source>
        <dbReference type="PROSITE" id="PS50011"/>
    </source>
</evidence>
<keyword evidence="9" id="KW-1185">Reference proteome</keyword>
<name>A0AAW0YTD0_9TREE</name>
<evidence type="ECO:0000313" key="8">
    <source>
        <dbReference type="EMBL" id="KAK8844646.1"/>
    </source>
</evidence>
<dbReference type="PANTHER" id="PTHR24350">
    <property type="entry name" value="SERINE/THREONINE-PROTEIN KINASE IAL-RELATED"/>
    <property type="match status" value="1"/>
</dbReference>
<dbReference type="GO" id="GO:0004674">
    <property type="term" value="F:protein serine/threonine kinase activity"/>
    <property type="evidence" value="ECO:0007669"/>
    <property type="project" value="UniProtKB-KW"/>
</dbReference>
<dbReference type="PROSITE" id="PS50011">
    <property type="entry name" value="PROTEIN_KINASE_DOM"/>
    <property type="match status" value="1"/>
</dbReference>
<dbReference type="RefSeq" id="XP_066799870.1">
    <property type="nucleotide sequence ID" value="XM_066949576.1"/>
</dbReference>
<feature type="compositionally biased region" description="Basic residues" evidence="6">
    <location>
        <begin position="295"/>
        <end position="310"/>
    </location>
</feature>
<evidence type="ECO:0000256" key="1">
    <source>
        <dbReference type="ARBA" id="ARBA00022527"/>
    </source>
</evidence>